<dbReference type="EMBL" id="JABSTR010000006">
    <property type="protein sequence ID" value="KAH9374416.1"/>
    <property type="molecule type" value="Genomic_DNA"/>
</dbReference>
<dbReference type="AlphaFoldDB" id="A0A9J6GIP3"/>
<organism evidence="1 2">
    <name type="scientific">Haemaphysalis longicornis</name>
    <name type="common">Bush tick</name>
    <dbReference type="NCBI Taxonomy" id="44386"/>
    <lineage>
        <taxon>Eukaryota</taxon>
        <taxon>Metazoa</taxon>
        <taxon>Ecdysozoa</taxon>
        <taxon>Arthropoda</taxon>
        <taxon>Chelicerata</taxon>
        <taxon>Arachnida</taxon>
        <taxon>Acari</taxon>
        <taxon>Parasitiformes</taxon>
        <taxon>Ixodida</taxon>
        <taxon>Ixodoidea</taxon>
        <taxon>Ixodidae</taxon>
        <taxon>Haemaphysalinae</taxon>
        <taxon>Haemaphysalis</taxon>
    </lineage>
</organism>
<sequence length="257" mass="29197">MAYIAEKPQPFLHCPARPAISWRKLNCSFETYLIAAGCEKFSPRGKAAFLKTFLGAEANRTARMIESARPACASTGNDYEYLVQGLVAHFDVSTSQRANRIQFRSLCQAETESAIDFARCVQYVGRQCNFGSDEVASLVDQPIVGLASDHTRERLLTEGPALTSDKAIQIIQNVTVVQDLMQRYRATREEIVQAIDKAQRTRPLRFPNREFRSATFRINHRSSPPTTCGRCYRTWHKLQQCPTRFPLPDFRPTMSRN</sequence>
<dbReference type="OMA" id="FRINHRS"/>
<gene>
    <name evidence="1" type="ORF">HPB48_017027</name>
</gene>
<proteinExistence type="predicted"/>
<comment type="caution">
    <text evidence="1">The sequence shown here is derived from an EMBL/GenBank/DDBJ whole genome shotgun (WGS) entry which is preliminary data.</text>
</comment>
<keyword evidence="2" id="KW-1185">Reference proteome</keyword>
<dbReference type="OrthoDB" id="8039770at2759"/>
<evidence type="ECO:0000313" key="2">
    <source>
        <dbReference type="Proteomes" id="UP000821853"/>
    </source>
</evidence>
<dbReference type="VEuPathDB" id="VectorBase:HLOH_057638"/>
<accession>A0A9J6GIP3</accession>
<evidence type="ECO:0000313" key="1">
    <source>
        <dbReference type="EMBL" id="KAH9374416.1"/>
    </source>
</evidence>
<protein>
    <submittedName>
        <fullName evidence="1">Uncharacterized protein</fullName>
    </submittedName>
</protein>
<dbReference type="PANTHER" id="PTHR33198">
    <property type="entry name" value="ANK_REP_REGION DOMAIN-CONTAINING PROTEIN-RELATED"/>
    <property type="match status" value="1"/>
</dbReference>
<name>A0A9J6GIP3_HAELO</name>
<reference evidence="1 2" key="1">
    <citation type="journal article" date="2020" name="Cell">
        <title>Large-Scale Comparative Analyses of Tick Genomes Elucidate Their Genetic Diversity and Vector Capacities.</title>
        <authorList>
            <consortium name="Tick Genome and Microbiome Consortium (TIGMIC)"/>
            <person name="Jia N."/>
            <person name="Wang J."/>
            <person name="Shi W."/>
            <person name="Du L."/>
            <person name="Sun Y."/>
            <person name="Zhan W."/>
            <person name="Jiang J.F."/>
            <person name="Wang Q."/>
            <person name="Zhang B."/>
            <person name="Ji P."/>
            <person name="Bell-Sakyi L."/>
            <person name="Cui X.M."/>
            <person name="Yuan T.T."/>
            <person name="Jiang B.G."/>
            <person name="Yang W.F."/>
            <person name="Lam T.T."/>
            <person name="Chang Q.C."/>
            <person name="Ding S.J."/>
            <person name="Wang X.J."/>
            <person name="Zhu J.G."/>
            <person name="Ruan X.D."/>
            <person name="Zhao L."/>
            <person name="Wei J.T."/>
            <person name="Ye R.Z."/>
            <person name="Que T.C."/>
            <person name="Du C.H."/>
            <person name="Zhou Y.H."/>
            <person name="Cheng J.X."/>
            <person name="Dai P.F."/>
            <person name="Guo W.B."/>
            <person name="Han X.H."/>
            <person name="Huang E.J."/>
            <person name="Li L.F."/>
            <person name="Wei W."/>
            <person name="Gao Y.C."/>
            <person name="Liu J.Z."/>
            <person name="Shao H.Z."/>
            <person name="Wang X."/>
            <person name="Wang C.C."/>
            <person name="Yang T.C."/>
            <person name="Huo Q.B."/>
            <person name="Li W."/>
            <person name="Chen H.Y."/>
            <person name="Chen S.E."/>
            <person name="Zhou L.G."/>
            <person name="Ni X.B."/>
            <person name="Tian J.H."/>
            <person name="Sheng Y."/>
            <person name="Liu T."/>
            <person name="Pan Y.S."/>
            <person name="Xia L.Y."/>
            <person name="Li J."/>
            <person name="Zhao F."/>
            <person name="Cao W.C."/>
        </authorList>
    </citation>
    <scope>NUCLEOTIDE SEQUENCE [LARGE SCALE GENOMIC DNA]</scope>
    <source>
        <strain evidence="1">HaeL-2018</strain>
    </source>
</reference>
<dbReference type="Proteomes" id="UP000821853">
    <property type="component" value="Chromosome 4"/>
</dbReference>